<name>A0A1E3X391_9BACT</name>
<reference evidence="1 2" key="1">
    <citation type="submission" date="2016-07" db="EMBL/GenBank/DDBJ databases">
        <title>Draft genome of Scalindua rubra, obtained from a brine-seawater interface in the Red Sea, sheds light on salt adaptation in anammox bacteria.</title>
        <authorList>
            <person name="Speth D.R."/>
            <person name="Lagkouvardos I."/>
            <person name="Wang Y."/>
            <person name="Qian P.-Y."/>
            <person name="Dutilh B.E."/>
            <person name="Jetten M.S."/>
        </authorList>
    </citation>
    <scope>NUCLEOTIDE SEQUENCE [LARGE SCALE GENOMIC DNA]</scope>
    <source>
        <strain evidence="1">BSI-1</strain>
    </source>
</reference>
<comment type="caution">
    <text evidence="1">The sequence shown here is derived from an EMBL/GenBank/DDBJ whole genome shotgun (WGS) entry which is preliminary data.</text>
</comment>
<feature type="non-terminal residue" evidence="1">
    <location>
        <position position="1"/>
    </location>
</feature>
<organism evidence="1 2">
    <name type="scientific">Candidatus Scalindua rubra</name>
    <dbReference type="NCBI Taxonomy" id="1872076"/>
    <lineage>
        <taxon>Bacteria</taxon>
        <taxon>Pseudomonadati</taxon>
        <taxon>Planctomycetota</taxon>
        <taxon>Candidatus Brocadiia</taxon>
        <taxon>Candidatus Brocadiales</taxon>
        <taxon>Candidatus Scalinduaceae</taxon>
        <taxon>Candidatus Scalindua</taxon>
    </lineage>
</organism>
<dbReference type="EMBL" id="MAYW01000286">
    <property type="protein sequence ID" value="ODS30091.1"/>
    <property type="molecule type" value="Genomic_DNA"/>
</dbReference>
<protein>
    <submittedName>
        <fullName evidence="1">Uncharacterized protein</fullName>
    </submittedName>
</protein>
<dbReference type="AlphaFoldDB" id="A0A1E3X391"/>
<dbReference type="Proteomes" id="UP000094056">
    <property type="component" value="Unassembled WGS sequence"/>
</dbReference>
<proteinExistence type="predicted"/>
<evidence type="ECO:0000313" key="1">
    <source>
        <dbReference type="EMBL" id="ODS30091.1"/>
    </source>
</evidence>
<accession>A0A1E3X391</accession>
<gene>
    <name evidence="1" type="ORF">SCARUB_04807</name>
</gene>
<sequence>EEIKDKSLEFLAKLPFSKLKEVLKSLLNYIEDLRVENEKSKSKRSVRS</sequence>
<evidence type="ECO:0000313" key="2">
    <source>
        <dbReference type="Proteomes" id="UP000094056"/>
    </source>
</evidence>